<feature type="transmembrane region" description="Helical" evidence="5">
    <location>
        <begin position="39"/>
        <end position="59"/>
    </location>
</feature>
<reference evidence="7" key="1">
    <citation type="submission" date="2025-08" db="UniProtKB">
        <authorList>
            <consortium name="Ensembl"/>
        </authorList>
    </citation>
    <scope>IDENTIFICATION</scope>
</reference>
<organism evidence="7 8">
    <name type="scientific">Kryptolebias marmoratus</name>
    <name type="common">Mangrove killifish</name>
    <name type="synonym">Rivulus marmoratus</name>
    <dbReference type="NCBI Taxonomy" id="37003"/>
    <lineage>
        <taxon>Eukaryota</taxon>
        <taxon>Metazoa</taxon>
        <taxon>Chordata</taxon>
        <taxon>Craniata</taxon>
        <taxon>Vertebrata</taxon>
        <taxon>Euteleostomi</taxon>
        <taxon>Actinopterygii</taxon>
        <taxon>Neopterygii</taxon>
        <taxon>Teleostei</taxon>
        <taxon>Neoteleostei</taxon>
        <taxon>Acanthomorphata</taxon>
        <taxon>Ovalentaria</taxon>
        <taxon>Atherinomorphae</taxon>
        <taxon>Cyprinodontiformes</taxon>
        <taxon>Rivulidae</taxon>
        <taxon>Kryptolebias</taxon>
    </lineage>
</organism>
<dbReference type="OMA" id="HYYLYSK"/>
<dbReference type="InterPro" id="IPR021184">
    <property type="entry name" value="TNF_CS"/>
</dbReference>
<name>A0A3Q3B7Q1_KRYMA</name>
<evidence type="ECO:0000313" key="8">
    <source>
        <dbReference type="Proteomes" id="UP000264800"/>
    </source>
</evidence>
<keyword evidence="4 5" id="KW-0472">Membrane</keyword>
<evidence type="ECO:0000256" key="1">
    <source>
        <dbReference type="ARBA" id="ARBA00004370"/>
    </source>
</evidence>
<dbReference type="PROSITE" id="PS50049">
    <property type="entry name" value="THD_2"/>
    <property type="match status" value="1"/>
</dbReference>
<dbReference type="Proteomes" id="UP000264800">
    <property type="component" value="Unplaced"/>
</dbReference>
<dbReference type="GO" id="GO:0006955">
    <property type="term" value="P:immune response"/>
    <property type="evidence" value="ECO:0007669"/>
    <property type="project" value="InterPro"/>
</dbReference>
<dbReference type="GO" id="GO:0005615">
    <property type="term" value="C:extracellular space"/>
    <property type="evidence" value="ECO:0007669"/>
    <property type="project" value="UniProtKB-KW"/>
</dbReference>
<protein>
    <submittedName>
        <fullName evidence="7">Tumor necrosis factor ligand superfamily member 14-like</fullName>
    </submittedName>
</protein>
<dbReference type="PROSITE" id="PS00251">
    <property type="entry name" value="THD_1"/>
    <property type="match status" value="1"/>
</dbReference>
<evidence type="ECO:0000313" key="7">
    <source>
        <dbReference type="Ensembl" id="ENSKMAP00000025648.1"/>
    </source>
</evidence>
<dbReference type="InterPro" id="IPR008983">
    <property type="entry name" value="Tumour_necrosis_fac-like_dom"/>
</dbReference>
<dbReference type="PANTHER" id="PTHR11471:SF56">
    <property type="entry name" value="TUMOR NECROSIS FACTOR LIGAND SUPERFAMILY MEMBER 14-LIKE"/>
    <property type="match status" value="1"/>
</dbReference>
<evidence type="ECO:0000256" key="2">
    <source>
        <dbReference type="ARBA" id="ARBA00008670"/>
    </source>
</evidence>
<keyword evidence="5" id="KW-0812">Transmembrane</keyword>
<comment type="similarity">
    <text evidence="2">Belongs to the tumor necrosis factor family.</text>
</comment>
<dbReference type="SUPFAM" id="SSF49842">
    <property type="entry name" value="TNF-like"/>
    <property type="match status" value="1"/>
</dbReference>
<evidence type="ECO:0000259" key="6">
    <source>
        <dbReference type="PROSITE" id="PS50049"/>
    </source>
</evidence>
<dbReference type="PANTHER" id="PTHR11471">
    <property type="entry name" value="TUMOR NECROSIS FACTOR FAMILY MEMBER"/>
    <property type="match status" value="1"/>
</dbReference>
<dbReference type="GO" id="GO:0005125">
    <property type="term" value="F:cytokine activity"/>
    <property type="evidence" value="ECO:0007669"/>
    <property type="project" value="UniProtKB-KW"/>
</dbReference>
<dbReference type="Pfam" id="PF00229">
    <property type="entry name" value="TNF"/>
    <property type="match status" value="1"/>
</dbReference>
<dbReference type="STRING" id="37003.ENSKMAP00000025648"/>
<sequence length="241" mass="27673">MSERGTGPPPQVFVVDSQASYIPMPSGKKSKWTQEGMKILLLLLGLCMLGLVIEGYLIYKVYQKAEVRMMPNWVCVLVCSNEISQLWPNDHRKPFAHLMGSRNSANWVNNVVQWEKVSESETYKMKYEDGQLMIEEEGIYYLYSKVEFNAAKNCEVISHNMMKRTKAYDNPLDLMKSKSNRCFRSKHSSENNSNGEDLKSSFLAGIYRLERGDKIYVTLSNQQNTTLPSNENFMGAFMISQ</sequence>
<dbReference type="Ensembl" id="ENSKMAT00000025970.1">
    <property type="protein sequence ID" value="ENSKMAP00000025648.1"/>
    <property type="gene ID" value="ENSKMAG00000019001.1"/>
</dbReference>
<dbReference type="GeneTree" id="ENSGT01060000248544"/>
<dbReference type="SMART" id="SM00207">
    <property type="entry name" value="TNF"/>
    <property type="match status" value="1"/>
</dbReference>
<keyword evidence="8" id="KW-1185">Reference proteome</keyword>
<evidence type="ECO:0000256" key="4">
    <source>
        <dbReference type="ARBA" id="ARBA00023136"/>
    </source>
</evidence>
<feature type="domain" description="THD" evidence="6">
    <location>
        <begin position="94"/>
        <end position="239"/>
    </location>
</feature>
<evidence type="ECO:0000256" key="5">
    <source>
        <dbReference type="SAM" id="Phobius"/>
    </source>
</evidence>
<reference evidence="7" key="2">
    <citation type="submission" date="2025-09" db="UniProtKB">
        <authorList>
            <consortium name="Ensembl"/>
        </authorList>
    </citation>
    <scope>IDENTIFICATION</scope>
</reference>
<keyword evidence="3" id="KW-0202">Cytokine</keyword>
<comment type="subcellular location">
    <subcellularLocation>
        <location evidence="1">Membrane</location>
    </subcellularLocation>
</comment>
<dbReference type="GO" id="GO:0005164">
    <property type="term" value="F:tumor necrosis factor receptor binding"/>
    <property type="evidence" value="ECO:0007669"/>
    <property type="project" value="InterPro"/>
</dbReference>
<dbReference type="GO" id="GO:0016020">
    <property type="term" value="C:membrane"/>
    <property type="evidence" value="ECO:0007669"/>
    <property type="project" value="UniProtKB-SubCell"/>
</dbReference>
<keyword evidence="5" id="KW-1133">Transmembrane helix</keyword>
<accession>A0A3Q3B7Q1</accession>
<evidence type="ECO:0000256" key="3">
    <source>
        <dbReference type="ARBA" id="ARBA00022514"/>
    </source>
</evidence>
<dbReference type="InterPro" id="IPR006052">
    <property type="entry name" value="TNF_dom"/>
</dbReference>
<dbReference type="AlphaFoldDB" id="A0A3Q3B7Q1"/>
<dbReference type="Gene3D" id="2.60.120.40">
    <property type="match status" value="1"/>
</dbReference>
<proteinExistence type="inferred from homology"/>